<evidence type="ECO:0000313" key="2">
    <source>
        <dbReference type="Proteomes" id="UP000002590"/>
    </source>
</evidence>
<protein>
    <recommendedName>
        <fullName evidence="3">Nucleoside-diphosphate-sugar epimerase</fullName>
    </recommendedName>
</protein>
<dbReference type="HOGENOM" id="CLU_949505_0_0_3"/>
<dbReference type="eggNOG" id="COG0451">
    <property type="taxonomic scope" value="Bacteria"/>
</dbReference>
<dbReference type="Gene3D" id="3.40.50.720">
    <property type="entry name" value="NAD(P)-binding Rossmann-like Domain"/>
    <property type="match status" value="1"/>
</dbReference>
<dbReference type="EMBL" id="CP000551">
    <property type="protein sequence ID" value="ABM70686.1"/>
    <property type="molecule type" value="Genomic_DNA"/>
</dbReference>
<dbReference type="Proteomes" id="UP000002590">
    <property type="component" value="Chromosome"/>
</dbReference>
<accession>A2BSC5</accession>
<dbReference type="InterPro" id="IPR036291">
    <property type="entry name" value="NAD(P)-bd_dom_sf"/>
</dbReference>
<dbReference type="AlphaFoldDB" id="A2BSC5"/>
<gene>
    <name evidence="1" type="ordered locus">A9601_14021</name>
</gene>
<dbReference type="SUPFAM" id="SSF51735">
    <property type="entry name" value="NAD(P)-binding Rossmann-fold domains"/>
    <property type="match status" value="1"/>
</dbReference>
<dbReference type="RefSeq" id="WP_011818823.1">
    <property type="nucleotide sequence ID" value="NC_008816.1"/>
</dbReference>
<dbReference type="OrthoDB" id="555147at2"/>
<proteinExistence type="predicted"/>
<name>A2BSC5_PROMS</name>
<dbReference type="KEGG" id="pmb:A9601_14021"/>
<organism evidence="1 2">
    <name type="scientific">Prochlorococcus marinus (strain AS9601)</name>
    <dbReference type="NCBI Taxonomy" id="146891"/>
    <lineage>
        <taxon>Bacteria</taxon>
        <taxon>Bacillati</taxon>
        <taxon>Cyanobacteriota</taxon>
        <taxon>Cyanophyceae</taxon>
        <taxon>Synechococcales</taxon>
        <taxon>Prochlorococcaceae</taxon>
        <taxon>Prochlorococcus</taxon>
    </lineage>
</organism>
<evidence type="ECO:0000313" key="1">
    <source>
        <dbReference type="EMBL" id="ABM70686.1"/>
    </source>
</evidence>
<dbReference type="STRING" id="146891.A9601_14021"/>
<reference evidence="1 2" key="1">
    <citation type="journal article" date="2007" name="PLoS Genet.">
        <title>Patterns and implications of gene gain and loss in the evolution of Prochlorococcus.</title>
        <authorList>
            <person name="Kettler G.C."/>
            <person name="Martiny A.C."/>
            <person name="Huang K."/>
            <person name="Zucker J."/>
            <person name="Coleman M.L."/>
            <person name="Rodrigue S."/>
            <person name="Chen F."/>
            <person name="Lapidus A."/>
            <person name="Ferriera S."/>
            <person name="Johnson J."/>
            <person name="Steglich C."/>
            <person name="Church G.M."/>
            <person name="Richardson P."/>
            <person name="Chisholm S.W."/>
        </authorList>
    </citation>
    <scope>NUCLEOTIDE SEQUENCE [LARGE SCALE GENOMIC DNA]</scope>
    <source>
        <strain evidence="1 2">AS9601</strain>
    </source>
</reference>
<sequence>MFELHLFGASSPTGKSLAQKIKKNKLLKLIGYSRSNPSYKFIDLSKKNNVISNSNSPFIIVSLAPIWLFADFFAFISKENKTFLKNLKGLIICSSSSVITKRFANNEFDKKLVSLLLLSENKIVNEAKKNKIPIRLIRPTLIYGDYLNYEDKNISNILKAMTILPLIPLPSKSGLRQPIHTSQLSEYIIKISQFLLKGSNENKAKEIINLGGDEEISYFEMLIAIKKSLPKKHKAKKCIILEIPSKFFYFIFSPLLIFNNKFFGAILRIGSNLSGFEKVYKLSKTKPKKFPIS</sequence>
<evidence type="ECO:0008006" key="3">
    <source>
        <dbReference type="Google" id="ProtNLM"/>
    </source>
</evidence>